<dbReference type="GeneID" id="108939528"/>
<dbReference type="InterPro" id="IPR015615">
    <property type="entry name" value="TGF-beta-rel"/>
</dbReference>
<dbReference type="AlphaFoldDB" id="A0A8C9V4S7"/>
<evidence type="ECO:0000256" key="2">
    <source>
        <dbReference type="ARBA" id="ARBA00006656"/>
    </source>
</evidence>
<evidence type="ECO:0000313" key="14">
    <source>
        <dbReference type="Ensembl" id="ENSSFOP00015021853.2"/>
    </source>
</evidence>
<dbReference type="Pfam" id="PF00019">
    <property type="entry name" value="TGF_beta"/>
    <property type="match status" value="1"/>
</dbReference>
<evidence type="ECO:0000256" key="11">
    <source>
        <dbReference type="SAM" id="MobiDB-lite"/>
    </source>
</evidence>
<evidence type="ECO:0000256" key="7">
    <source>
        <dbReference type="ARBA" id="ARBA00023030"/>
    </source>
</evidence>
<reference evidence="14" key="2">
    <citation type="submission" date="2025-08" db="UniProtKB">
        <authorList>
            <consortium name="Ensembl"/>
        </authorList>
    </citation>
    <scope>IDENTIFICATION</scope>
</reference>
<keyword evidence="9" id="KW-0325">Glycoprotein</keyword>
<gene>
    <name evidence="14" type="primary">ndr2</name>
</gene>
<evidence type="ECO:0000256" key="3">
    <source>
        <dbReference type="ARBA" id="ARBA00022473"/>
    </source>
</evidence>
<dbReference type="InterPro" id="IPR029034">
    <property type="entry name" value="Cystine-knot_cytokine"/>
</dbReference>
<keyword evidence="8" id="KW-1015">Disulfide bond</keyword>
<evidence type="ECO:0000256" key="1">
    <source>
        <dbReference type="ARBA" id="ARBA00004613"/>
    </source>
</evidence>
<reference evidence="14 15" key="1">
    <citation type="submission" date="2019-04" db="EMBL/GenBank/DDBJ databases">
        <authorList>
            <consortium name="Wellcome Sanger Institute Data Sharing"/>
        </authorList>
    </citation>
    <scope>NUCLEOTIDE SEQUENCE [LARGE SCALE GENOMIC DNA]</scope>
</reference>
<dbReference type="SUPFAM" id="SSF57501">
    <property type="entry name" value="Cystine-knot cytokines"/>
    <property type="match status" value="1"/>
</dbReference>
<dbReference type="InterPro" id="IPR001839">
    <property type="entry name" value="TGF-b_C"/>
</dbReference>
<dbReference type="PANTHER" id="PTHR11848:SF272">
    <property type="entry name" value="CYCLOPS"/>
    <property type="match status" value="1"/>
</dbReference>
<name>A0A8C9V4S7_SCLFO</name>
<dbReference type="GO" id="GO:0008083">
    <property type="term" value="F:growth factor activity"/>
    <property type="evidence" value="ECO:0007669"/>
    <property type="project" value="UniProtKB-KW"/>
</dbReference>
<organism evidence="14 15">
    <name type="scientific">Scleropages formosus</name>
    <name type="common">Asian bonytongue</name>
    <name type="synonym">Osteoglossum formosum</name>
    <dbReference type="NCBI Taxonomy" id="113540"/>
    <lineage>
        <taxon>Eukaryota</taxon>
        <taxon>Metazoa</taxon>
        <taxon>Chordata</taxon>
        <taxon>Craniata</taxon>
        <taxon>Vertebrata</taxon>
        <taxon>Euteleostomi</taxon>
        <taxon>Actinopterygii</taxon>
        <taxon>Neopterygii</taxon>
        <taxon>Teleostei</taxon>
        <taxon>Osteoglossocephala</taxon>
        <taxon>Osteoglossomorpha</taxon>
        <taxon>Osteoglossiformes</taxon>
        <taxon>Osteoglossidae</taxon>
        <taxon>Scleropages</taxon>
    </lineage>
</organism>
<dbReference type="RefSeq" id="XP_018616434.2">
    <property type="nucleotide sequence ID" value="XM_018760918.2"/>
</dbReference>
<protein>
    <submittedName>
        <fullName evidence="14">Nodal-related 2</fullName>
    </submittedName>
</protein>
<proteinExistence type="inferred from homology"/>
<feature type="region of interest" description="Disordered" evidence="11">
    <location>
        <begin position="27"/>
        <end position="48"/>
    </location>
</feature>
<dbReference type="Pfam" id="PF00688">
    <property type="entry name" value="TGFb_propeptide"/>
    <property type="match status" value="1"/>
</dbReference>
<keyword evidence="4" id="KW-0964">Secreted</keyword>
<keyword evidence="15" id="KW-1185">Reference proteome</keyword>
<evidence type="ECO:0000256" key="4">
    <source>
        <dbReference type="ARBA" id="ARBA00022525"/>
    </source>
</evidence>
<evidence type="ECO:0000256" key="9">
    <source>
        <dbReference type="ARBA" id="ARBA00023180"/>
    </source>
</evidence>
<dbReference type="GO" id="GO:0005125">
    <property type="term" value="F:cytokine activity"/>
    <property type="evidence" value="ECO:0007669"/>
    <property type="project" value="TreeGrafter"/>
</dbReference>
<reference evidence="14" key="3">
    <citation type="submission" date="2025-09" db="UniProtKB">
        <authorList>
            <consortium name="Ensembl"/>
        </authorList>
    </citation>
    <scope>IDENTIFICATION</scope>
</reference>
<dbReference type="PROSITE" id="PS51362">
    <property type="entry name" value="TGF_BETA_2"/>
    <property type="match status" value="1"/>
</dbReference>
<comment type="subcellular location">
    <subcellularLocation>
        <location evidence="1">Secreted</location>
    </subcellularLocation>
</comment>
<dbReference type="InterPro" id="IPR017948">
    <property type="entry name" value="TGFb_CS"/>
</dbReference>
<dbReference type="Ensembl" id="ENSSFOT00015022099.2">
    <property type="protein sequence ID" value="ENSSFOP00015021853.2"/>
    <property type="gene ID" value="ENSSFOG00015014075.2"/>
</dbReference>
<dbReference type="Proteomes" id="UP000694397">
    <property type="component" value="Chromosome 24"/>
</dbReference>
<dbReference type="GeneTree" id="ENSGT00940000165641"/>
<keyword evidence="5" id="KW-0165">Cleavage on pair of basic residues</keyword>
<evidence type="ECO:0000256" key="12">
    <source>
        <dbReference type="SAM" id="SignalP"/>
    </source>
</evidence>
<dbReference type="CDD" id="cd13759">
    <property type="entry name" value="TGF_beta_NODAL"/>
    <property type="match status" value="1"/>
</dbReference>
<feature type="region of interest" description="Disordered" evidence="11">
    <location>
        <begin position="250"/>
        <end position="275"/>
    </location>
</feature>
<evidence type="ECO:0000256" key="10">
    <source>
        <dbReference type="RuleBase" id="RU000354"/>
    </source>
</evidence>
<evidence type="ECO:0000259" key="13">
    <source>
        <dbReference type="PROSITE" id="PS51362"/>
    </source>
</evidence>
<dbReference type="FunFam" id="2.10.90.10:FF:000026">
    <property type="entry name" value="Nodal homolog 3-A"/>
    <property type="match status" value="1"/>
</dbReference>
<dbReference type="PANTHER" id="PTHR11848">
    <property type="entry name" value="TGF-BETA FAMILY"/>
    <property type="match status" value="1"/>
</dbReference>
<dbReference type="SMART" id="SM00204">
    <property type="entry name" value="TGFB"/>
    <property type="match status" value="1"/>
</dbReference>
<dbReference type="Gene3D" id="2.10.90.10">
    <property type="entry name" value="Cystine-knot cytokines"/>
    <property type="match status" value="1"/>
</dbReference>
<keyword evidence="6 12" id="KW-0732">Signal</keyword>
<evidence type="ECO:0000256" key="8">
    <source>
        <dbReference type="ARBA" id="ARBA00023157"/>
    </source>
</evidence>
<evidence type="ECO:0000256" key="5">
    <source>
        <dbReference type="ARBA" id="ARBA00022685"/>
    </source>
</evidence>
<evidence type="ECO:0000256" key="6">
    <source>
        <dbReference type="ARBA" id="ARBA00022729"/>
    </source>
</evidence>
<dbReference type="PROSITE" id="PS00250">
    <property type="entry name" value="TGF_BETA_1"/>
    <property type="match status" value="1"/>
</dbReference>
<comment type="similarity">
    <text evidence="2 10">Belongs to the TGF-beta family.</text>
</comment>
<accession>A0A8C9V4S7</accession>
<sequence length="389" mass="44188">MALSVRVLIALLLCGSRLVTAAERARPNVSAGGNGTRAPNQSSAGRTPEHHLPAYMMHLYRHFRIDRSQYLLKQGSLESADTVRSVVAKSLFQRGKHWIATFDFSFLLSDEQFMMAKLRIRIPQTTDVKDMKVEITHHHEYPCQRSAICHDHQSLGLLTGSSIIDSSRRWKVFSITTLLFFWLKGKLESNETNPVMENEDLPDLDLGHSRGSEVMNDRAVILVFSHVHPEKGFQNTASLLHTAEQSKFLSSSEKTNIGRPKRHKRHKGPPDHPLDRFMVPNQGDGTSLCHRVDLYIDFNYIGWGAWVISPKRYNAYRCEGTCSNPVGKQFRPTNHAYMQSLLKSLHPDRVPSICCVPTKMSPMSMVYFEGGEMMVRHHEDMIVDECGCK</sequence>
<evidence type="ECO:0000313" key="15">
    <source>
        <dbReference type="Proteomes" id="UP000694397"/>
    </source>
</evidence>
<dbReference type="OrthoDB" id="5949851at2759"/>
<keyword evidence="3" id="KW-0217">Developmental protein</keyword>
<feature type="chain" id="PRO_5034344917" evidence="12">
    <location>
        <begin position="22"/>
        <end position="389"/>
    </location>
</feature>
<dbReference type="GO" id="GO:0005615">
    <property type="term" value="C:extracellular space"/>
    <property type="evidence" value="ECO:0007669"/>
    <property type="project" value="TreeGrafter"/>
</dbReference>
<keyword evidence="7 10" id="KW-0339">Growth factor</keyword>
<feature type="signal peptide" evidence="12">
    <location>
        <begin position="1"/>
        <end position="21"/>
    </location>
</feature>
<feature type="domain" description="TGF-beta family profile" evidence="13">
    <location>
        <begin position="262"/>
        <end position="389"/>
    </location>
</feature>
<dbReference type="InterPro" id="IPR001111">
    <property type="entry name" value="TGF-b_propeptide"/>
</dbReference>